<evidence type="ECO:0000313" key="3">
    <source>
        <dbReference type="Proteomes" id="UP000693672"/>
    </source>
</evidence>
<dbReference type="PROSITE" id="PS51704">
    <property type="entry name" value="GP_PDE"/>
    <property type="match status" value="1"/>
</dbReference>
<dbReference type="GO" id="GO:0008889">
    <property type="term" value="F:glycerophosphodiester phosphodiesterase activity"/>
    <property type="evidence" value="ECO:0007669"/>
    <property type="project" value="UniProtKB-EC"/>
</dbReference>
<dbReference type="Pfam" id="PF03009">
    <property type="entry name" value="GDPD"/>
    <property type="match status" value="1"/>
</dbReference>
<dbReference type="EMBL" id="CAJVAS010000010">
    <property type="protein sequence ID" value="CAG7626415.1"/>
    <property type="molecule type" value="Genomic_DNA"/>
</dbReference>
<sequence>MSIRGVAHRGYPKRYPENTLVSFQAAVELSYSHLELDVQLSKDGVPVVIHDTSVDRMTDGKGRVNELTLAELKELRIAGTEPIPTLEEALLLLKDRLIVDIELKQMGSLYPGLEREVLNTVKRLDMREQTFLTSFDHYALSRVRELDDRIGLGVINSGASPALFPFMKEIRCRYISVHHPYISDEFLQICRREEAVLIPYTVDRESDMARFSRYPELLICTNELEKWAAFAQGGS</sequence>
<keyword evidence="3" id="KW-1185">Reference proteome</keyword>
<dbReference type="RefSeq" id="WP_218092583.1">
    <property type="nucleotide sequence ID" value="NZ_CAJVAS010000010.1"/>
</dbReference>
<dbReference type="Proteomes" id="UP000693672">
    <property type="component" value="Unassembled WGS sequence"/>
</dbReference>
<evidence type="ECO:0000259" key="1">
    <source>
        <dbReference type="PROSITE" id="PS51704"/>
    </source>
</evidence>
<dbReference type="GO" id="GO:0006629">
    <property type="term" value="P:lipid metabolic process"/>
    <property type="evidence" value="ECO:0007669"/>
    <property type="project" value="InterPro"/>
</dbReference>
<evidence type="ECO:0000313" key="2">
    <source>
        <dbReference type="EMBL" id="CAG7626415.1"/>
    </source>
</evidence>
<proteinExistence type="predicted"/>
<name>A0A916K1E5_9BACL</name>
<accession>A0A916K1E5</accession>
<dbReference type="InterPro" id="IPR030395">
    <property type="entry name" value="GP_PDE_dom"/>
</dbReference>
<reference evidence="2" key="1">
    <citation type="submission" date="2021-06" db="EMBL/GenBank/DDBJ databases">
        <authorList>
            <person name="Criscuolo A."/>
        </authorList>
    </citation>
    <scope>NUCLEOTIDE SEQUENCE</scope>
    <source>
        <strain evidence="2">CIP111600</strain>
    </source>
</reference>
<dbReference type="AlphaFoldDB" id="A0A916K1E5"/>
<gene>
    <name evidence="2" type="primary">glpQ_4</name>
    <name evidence="2" type="ORF">PAESOLCIP111_02827</name>
</gene>
<keyword evidence="2" id="KW-0378">Hydrolase</keyword>
<dbReference type="EC" id="3.1.4.46" evidence="2"/>
<comment type="caution">
    <text evidence="2">The sequence shown here is derived from an EMBL/GenBank/DDBJ whole genome shotgun (WGS) entry which is preliminary data.</text>
</comment>
<protein>
    <submittedName>
        <fullName evidence="2">Glycerophosphodiester phosphodiesterase</fullName>
        <ecNumber evidence="2">3.1.4.46</ecNumber>
    </submittedName>
</protein>
<feature type="domain" description="GP-PDE" evidence="1">
    <location>
        <begin position="3"/>
        <end position="231"/>
    </location>
</feature>
<organism evidence="2 3">
    <name type="scientific">Paenibacillus solanacearum</name>
    <dbReference type="NCBI Taxonomy" id="2048548"/>
    <lineage>
        <taxon>Bacteria</taxon>
        <taxon>Bacillati</taxon>
        <taxon>Bacillota</taxon>
        <taxon>Bacilli</taxon>
        <taxon>Bacillales</taxon>
        <taxon>Paenibacillaceae</taxon>
        <taxon>Paenibacillus</taxon>
    </lineage>
</organism>
<dbReference type="PANTHER" id="PTHR46211">
    <property type="entry name" value="GLYCEROPHOSPHORYL DIESTER PHOSPHODIESTERASE"/>
    <property type="match status" value="1"/>
</dbReference>
<dbReference type="PANTHER" id="PTHR46211:SF1">
    <property type="entry name" value="GLYCEROPHOSPHODIESTER PHOSPHODIESTERASE, CYTOPLASMIC"/>
    <property type="match status" value="1"/>
</dbReference>